<dbReference type="EMBL" id="CP022203">
    <property type="protein sequence ID" value="ATB45680.1"/>
    <property type="molecule type" value="Genomic_DNA"/>
</dbReference>
<proteinExistence type="predicted"/>
<keyword evidence="6" id="KW-1185">Reference proteome</keyword>
<dbReference type="InterPro" id="IPR019734">
    <property type="entry name" value="TPR_rpt"/>
</dbReference>
<evidence type="ECO:0000256" key="3">
    <source>
        <dbReference type="SAM" id="Phobius"/>
    </source>
</evidence>
<feature type="compositionally biased region" description="Basic and acidic residues" evidence="2">
    <location>
        <begin position="124"/>
        <end position="155"/>
    </location>
</feature>
<dbReference type="OrthoDB" id="5381575at2"/>
<sequence>MRLAFVLSVVLALAPPVAFAQRGKSAGALIKDGERLYQAGKYREAAEALKKAHEAQPHPRLIYNIAISLENAGDLREAVSWYQQYVGATDGTDATLLKRSARSIDRLRVLIEKEDQATAAANAERQRLQEEADAARRQAEEEQLAARRAEEESRRQQEAELQRALTSYKRQRIGAFAAAGVGAAGVVAGVLFGMQARDAREQFDGATSVTSKDELADKTRGRALLADVGFGVGLAGVITAIVLYPKEGPPVAGEVRVTMAPKGAGAGMAVSF</sequence>
<evidence type="ECO:0000256" key="1">
    <source>
        <dbReference type="PROSITE-ProRule" id="PRU00339"/>
    </source>
</evidence>
<keyword evidence="3" id="KW-0812">Transmembrane</keyword>
<keyword evidence="3" id="KW-0472">Membrane</keyword>
<feature type="repeat" description="TPR" evidence="1">
    <location>
        <begin position="26"/>
        <end position="59"/>
    </location>
</feature>
<evidence type="ECO:0000313" key="5">
    <source>
        <dbReference type="EMBL" id="ATB45680.1"/>
    </source>
</evidence>
<protein>
    <submittedName>
        <fullName evidence="5">Uncharacterized protein</fullName>
    </submittedName>
</protein>
<dbReference type="PROSITE" id="PS50005">
    <property type="entry name" value="TPR"/>
    <property type="match status" value="1"/>
</dbReference>
<dbReference type="RefSeq" id="WP_043709082.1">
    <property type="nucleotide sequence ID" value="NZ_CP022203.1"/>
</dbReference>
<keyword evidence="1" id="KW-0802">TPR repeat</keyword>
<organism evidence="5 6">
    <name type="scientific">Corallococcus macrosporus DSM 14697</name>
    <dbReference type="NCBI Taxonomy" id="1189310"/>
    <lineage>
        <taxon>Bacteria</taxon>
        <taxon>Pseudomonadati</taxon>
        <taxon>Myxococcota</taxon>
        <taxon>Myxococcia</taxon>
        <taxon>Myxococcales</taxon>
        <taxon>Cystobacterineae</taxon>
        <taxon>Myxococcaceae</taxon>
        <taxon>Corallococcus</taxon>
    </lineage>
</organism>
<name>A0A250JPZ0_9BACT</name>
<accession>A0A250JPZ0</accession>
<dbReference type="KEGG" id="mmas:MYMAC_001265"/>
<evidence type="ECO:0000313" key="6">
    <source>
        <dbReference type="Proteomes" id="UP000217343"/>
    </source>
</evidence>
<dbReference type="Proteomes" id="UP000217343">
    <property type="component" value="Chromosome"/>
</dbReference>
<dbReference type="AlphaFoldDB" id="A0A250JPZ0"/>
<reference evidence="5 6" key="1">
    <citation type="submission" date="2017-06" db="EMBL/GenBank/DDBJ databases">
        <title>Sequencing and comparative analysis of myxobacterial genomes.</title>
        <authorList>
            <person name="Rupp O."/>
            <person name="Goesmann A."/>
            <person name="Sogaard-Andersen L."/>
        </authorList>
    </citation>
    <scope>NUCLEOTIDE SEQUENCE [LARGE SCALE GENOMIC DNA]</scope>
    <source>
        <strain evidence="5 6">DSM 14697</strain>
    </source>
</reference>
<evidence type="ECO:0000256" key="4">
    <source>
        <dbReference type="SAM" id="SignalP"/>
    </source>
</evidence>
<evidence type="ECO:0000256" key="2">
    <source>
        <dbReference type="SAM" id="MobiDB-lite"/>
    </source>
</evidence>
<feature type="region of interest" description="Disordered" evidence="2">
    <location>
        <begin position="121"/>
        <end position="155"/>
    </location>
</feature>
<feature type="signal peptide" evidence="4">
    <location>
        <begin position="1"/>
        <end position="20"/>
    </location>
</feature>
<feature type="transmembrane region" description="Helical" evidence="3">
    <location>
        <begin position="224"/>
        <end position="244"/>
    </location>
</feature>
<keyword evidence="3" id="KW-1133">Transmembrane helix</keyword>
<feature type="chain" id="PRO_5013259063" evidence="4">
    <location>
        <begin position="21"/>
        <end position="272"/>
    </location>
</feature>
<dbReference type="Gene3D" id="1.25.40.10">
    <property type="entry name" value="Tetratricopeptide repeat domain"/>
    <property type="match status" value="1"/>
</dbReference>
<dbReference type="SUPFAM" id="SSF48452">
    <property type="entry name" value="TPR-like"/>
    <property type="match status" value="1"/>
</dbReference>
<feature type="transmembrane region" description="Helical" evidence="3">
    <location>
        <begin position="173"/>
        <end position="194"/>
    </location>
</feature>
<keyword evidence="4" id="KW-0732">Signal</keyword>
<gene>
    <name evidence="5" type="ORF">MYMAC_001265</name>
</gene>
<dbReference type="InterPro" id="IPR011990">
    <property type="entry name" value="TPR-like_helical_dom_sf"/>
</dbReference>